<dbReference type="Proteomes" id="UP000663860">
    <property type="component" value="Unassembled WGS sequence"/>
</dbReference>
<keyword evidence="6" id="KW-0675">Receptor</keyword>
<feature type="transmembrane region" description="Helical" evidence="8">
    <location>
        <begin position="46"/>
        <end position="68"/>
    </location>
</feature>
<name>A0A813XYY5_9BILA</name>
<dbReference type="GO" id="GO:0004930">
    <property type="term" value="F:G protein-coupled receptor activity"/>
    <property type="evidence" value="ECO:0007669"/>
    <property type="project" value="UniProtKB-KW"/>
</dbReference>
<keyword evidence="3 8" id="KW-1133">Transmembrane helix</keyword>
<comment type="caution">
    <text evidence="10">The sequence shown here is derived from an EMBL/GenBank/DDBJ whole genome shotgun (WGS) entry which is preliminary data.</text>
</comment>
<comment type="subcellular location">
    <subcellularLocation>
        <location evidence="1">Membrane</location>
        <topology evidence="1">Multi-pass membrane protein</topology>
    </subcellularLocation>
</comment>
<dbReference type="InterPro" id="IPR017452">
    <property type="entry name" value="GPCR_Rhodpsn_7TM"/>
</dbReference>
<dbReference type="EMBL" id="CAJNOE010000079">
    <property type="protein sequence ID" value="CAF0872468.1"/>
    <property type="molecule type" value="Genomic_DNA"/>
</dbReference>
<accession>A0A813XYY5</accession>
<sequence>MSTASFTSIDTYFSIYFGLPVFGFGFVGNVINICILFSTRSNSSSFLLLISSIFNLIALSFGLFPRMISIGFGIDASSTNIFWCKSRLFFSYIGSLMSLTTICFASIDRLLLTCRNVQWRKRSQLSTAKLAISIAILVVIGHNISYLIFYTIIEVKTTTGNISTKCSVMNSGFVLYGSYFLRPVLLGVLPGTILIISGFLTYRNITSIAAVQLRGTFQRGLTKMILLQIITVIIPIVPFATFNIYQSITSSIVKASYRLALETLVSDMTNIFLYVSYACNFYVYIISSSCYRQDFLRFIHCSDEAHSNNRIGVLTRQKIEMNTGSTMKQLPRSINQMQN</sequence>
<feature type="transmembrane region" description="Helical" evidence="8">
    <location>
        <begin position="12"/>
        <end position="37"/>
    </location>
</feature>
<dbReference type="SUPFAM" id="SSF81321">
    <property type="entry name" value="Family A G protein-coupled receptor-like"/>
    <property type="match status" value="1"/>
</dbReference>
<feature type="transmembrane region" description="Helical" evidence="8">
    <location>
        <begin position="128"/>
        <end position="153"/>
    </location>
</feature>
<feature type="transmembrane region" description="Helical" evidence="8">
    <location>
        <begin position="179"/>
        <end position="203"/>
    </location>
</feature>
<evidence type="ECO:0000313" key="10">
    <source>
        <dbReference type="EMBL" id="CAF0872468.1"/>
    </source>
</evidence>
<evidence type="ECO:0000313" key="11">
    <source>
        <dbReference type="Proteomes" id="UP000663860"/>
    </source>
</evidence>
<organism evidence="10 11">
    <name type="scientific">Adineta steineri</name>
    <dbReference type="NCBI Taxonomy" id="433720"/>
    <lineage>
        <taxon>Eukaryota</taxon>
        <taxon>Metazoa</taxon>
        <taxon>Spiralia</taxon>
        <taxon>Gnathifera</taxon>
        <taxon>Rotifera</taxon>
        <taxon>Eurotatoria</taxon>
        <taxon>Bdelloidea</taxon>
        <taxon>Adinetida</taxon>
        <taxon>Adinetidae</taxon>
        <taxon>Adineta</taxon>
    </lineage>
</organism>
<evidence type="ECO:0000256" key="4">
    <source>
        <dbReference type="ARBA" id="ARBA00023040"/>
    </source>
</evidence>
<dbReference type="PROSITE" id="PS50262">
    <property type="entry name" value="G_PROTEIN_RECEP_F1_2"/>
    <property type="match status" value="1"/>
</dbReference>
<reference evidence="10" key="1">
    <citation type="submission" date="2021-02" db="EMBL/GenBank/DDBJ databases">
        <authorList>
            <person name="Nowell W R."/>
        </authorList>
    </citation>
    <scope>NUCLEOTIDE SEQUENCE</scope>
</reference>
<protein>
    <recommendedName>
        <fullName evidence="9">G-protein coupled receptors family 1 profile domain-containing protein</fullName>
    </recommendedName>
</protein>
<gene>
    <name evidence="10" type="ORF">IZO911_LOCUS10733</name>
</gene>
<feature type="transmembrane region" description="Helical" evidence="8">
    <location>
        <begin position="224"/>
        <end position="248"/>
    </location>
</feature>
<evidence type="ECO:0000256" key="8">
    <source>
        <dbReference type="SAM" id="Phobius"/>
    </source>
</evidence>
<evidence type="ECO:0000256" key="1">
    <source>
        <dbReference type="ARBA" id="ARBA00004141"/>
    </source>
</evidence>
<evidence type="ECO:0000256" key="7">
    <source>
        <dbReference type="ARBA" id="ARBA00023224"/>
    </source>
</evidence>
<feature type="domain" description="G-protein coupled receptors family 1 profile" evidence="9">
    <location>
        <begin position="28"/>
        <end position="284"/>
    </location>
</feature>
<dbReference type="PANTHER" id="PTHR24243:SF230">
    <property type="entry name" value="G-PROTEIN COUPLED RECEPTORS FAMILY 1 PROFILE DOMAIN-CONTAINING PROTEIN"/>
    <property type="match status" value="1"/>
</dbReference>
<evidence type="ECO:0000256" key="3">
    <source>
        <dbReference type="ARBA" id="ARBA00022989"/>
    </source>
</evidence>
<proteinExistence type="predicted"/>
<evidence type="ECO:0000259" key="9">
    <source>
        <dbReference type="PROSITE" id="PS50262"/>
    </source>
</evidence>
<evidence type="ECO:0000256" key="2">
    <source>
        <dbReference type="ARBA" id="ARBA00022692"/>
    </source>
</evidence>
<dbReference type="Gene3D" id="1.20.1070.10">
    <property type="entry name" value="Rhodopsin 7-helix transmembrane proteins"/>
    <property type="match status" value="1"/>
</dbReference>
<evidence type="ECO:0000256" key="6">
    <source>
        <dbReference type="ARBA" id="ARBA00023170"/>
    </source>
</evidence>
<keyword evidence="5 8" id="KW-0472">Membrane</keyword>
<feature type="transmembrane region" description="Helical" evidence="8">
    <location>
        <begin position="268"/>
        <end position="287"/>
    </location>
</feature>
<feature type="transmembrane region" description="Helical" evidence="8">
    <location>
        <begin position="88"/>
        <end position="107"/>
    </location>
</feature>
<dbReference type="PANTHER" id="PTHR24243">
    <property type="entry name" value="G-PROTEIN COUPLED RECEPTOR"/>
    <property type="match status" value="1"/>
</dbReference>
<keyword evidence="7" id="KW-0807">Transducer</keyword>
<keyword evidence="4" id="KW-0297">G-protein coupled receptor</keyword>
<evidence type="ECO:0000256" key="5">
    <source>
        <dbReference type="ARBA" id="ARBA00023136"/>
    </source>
</evidence>
<keyword evidence="2 8" id="KW-0812">Transmembrane</keyword>
<dbReference type="GO" id="GO:0005886">
    <property type="term" value="C:plasma membrane"/>
    <property type="evidence" value="ECO:0007669"/>
    <property type="project" value="TreeGrafter"/>
</dbReference>
<dbReference type="AlphaFoldDB" id="A0A813XYY5"/>